<dbReference type="InterPro" id="IPR007627">
    <property type="entry name" value="RNA_pol_sigma70_r2"/>
</dbReference>
<dbReference type="SUPFAM" id="SSF88659">
    <property type="entry name" value="Sigma3 and sigma4 domains of RNA polymerase sigma factors"/>
    <property type="match status" value="1"/>
</dbReference>
<dbReference type="Pfam" id="PF04542">
    <property type="entry name" value="Sigma70_r2"/>
    <property type="match status" value="1"/>
</dbReference>
<keyword evidence="2" id="KW-0805">Transcription regulation</keyword>
<dbReference type="InterPro" id="IPR036388">
    <property type="entry name" value="WH-like_DNA-bd_sf"/>
</dbReference>
<evidence type="ECO:0000259" key="6">
    <source>
        <dbReference type="Pfam" id="PF08281"/>
    </source>
</evidence>
<comment type="caution">
    <text evidence="7">The sequence shown here is derived from an EMBL/GenBank/DDBJ whole genome shotgun (WGS) entry which is preliminary data.</text>
</comment>
<name>A0A0F9SCG2_9ZZZZ</name>
<accession>A0A0F9SCG2</accession>
<proteinExistence type="inferred from homology"/>
<keyword evidence="3" id="KW-0731">Sigma factor</keyword>
<feature type="domain" description="RNA polymerase sigma-70 region 2" evidence="5">
    <location>
        <begin position="28"/>
        <end position="93"/>
    </location>
</feature>
<dbReference type="SUPFAM" id="SSF88946">
    <property type="entry name" value="Sigma2 domain of RNA polymerase sigma factors"/>
    <property type="match status" value="1"/>
</dbReference>
<evidence type="ECO:0008006" key="8">
    <source>
        <dbReference type="Google" id="ProtNLM"/>
    </source>
</evidence>
<dbReference type="NCBIfam" id="TIGR02937">
    <property type="entry name" value="sigma70-ECF"/>
    <property type="match status" value="1"/>
</dbReference>
<evidence type="ECO:0000259" key="5">
    <source>
        <dbReference type="Pfam" id="PF04542"/>
    </source>
</evidence>
<dbReference type="InterPro" id="IPR013324">
    <property type="entry name" value="RNA_pol_sigma_r3/r4-like"/>
</dbReference>
<dbReference type="CDD" id="cd06171">
    <property type="entry name" value="Sigma70_r4"/>
    <property type="match status" value="1"/>
</dbReference>
<reference evidence="7" key="1">
    <citation type="journal article" date="2015" name="Nature">
        <title>Complex archaea that bridge the gap between prokaryotes and eukaryotes.</title>
        <authorList>
            <person name="Spang A."/>
            <person name="Saw J.H."/>
            <person name="Jorgensen S.L."/>
            <person name="Zaremba-Niedzwiedzka K."/>
            <person name="Martijn J."/>
            <person name="Lind A.E."/>
            <person name="van Eijk R."/>
            <person name="Schleper C."/>
            <person name="Guy L."/>
            <person name="Ettema T.J."/>
        </authorList>
    </citation>
    <scope>NUCLEOTIDE SEQUENCE</scope>
</reference>
<evidence type="ECO:0000256" key="2">
    <source>
        <dbReference type="ARBA" id="ARBA00023015"/>
    </source>
</evidence>
<dbReference type="Gene3D" id="1.10.10.10">
    <property type="entry name" value="Winged helix-like DNA-binding domain superfamily/Winged helix DNA-binding domain"/>
    <property type="match status" value="1"/>
</dbReference>
<dbReference type="InterPro" id="IPR013325">
    <property type="entry name" value="RNA_pol_sigma_r2"/>
</dbReference>
<dbReference type="Gene3D" id="1.10.1740.10">
    <property type="match status" value="1"/>
</dbReference>
<protein>
    <recommendedName>
        <fullName evidence="8">HTH luxR-type domain-containing protein</fullName>
    </recommendedName>
</protein>
<dbReference type="GO" id="GO:0006352">
    <property type="term" value="P:DNA-templated transcription initiation"/>
    <property type="evidence" value="ECO:0007669"/>
    <property type="project" value="InterPro"/>
</dbReference>
<gene>
    <name evidence="7" type="ORF">LCGC14_0536560</name>
</gene>
<dbReference type="PANTHER" id="PTHR43133">
    <property type="entry name" value="RNA POLYMERASE ECF-TYPE SIGMA FACTO"/>
    <property type="match status" value="1"/>
</dbReference>
<feature type="domain" description="RNA polymerase sigma factor 70 region 4 type 2" evidence="6">
    <location>
        <begin position="124"/>
        <end position="176"/>
    </location>
</feature>
<evidence type="ECO:0000313" key="7">
    <source>
        <dbReference type="EMBL" id="KKN59972.1"/>
    </source>
</evidence>
<evidence type="ECO:0000256" key="4">
    <source>
        <dbReference type="ARBA" id="ARBA00023163"/>
    </source>
</evidence>
<dbReference type="InterPro" id="IPR039425">
    <property type="entry name" value="RNA_pol_sigma-70-like"/>
</dbReference>
<sequence>MYNVVIYEEIDASTVNSNPSSSGLVTELYHTHHSWIYRWLCSKLSSQHDAADLTQDTFVTVLEKQIPADIKEPRAYLTSIAHGLMVNFYRRQSVEQAYTQALSQLEEAIQPCEEQRLVLLEALQQIDQMLTTLPDKVRRAFLLSQVDGLRYKEIAIKLDVSERTVKRYMAEAFTQCLMLG</sequence>
<dbReference type="EMBL" id="LAZR01000709">
    <property type="protein sequence ID" value="KKN59972.1"/>
    <property type="molecule type" value="Genomic_DNA"/>
</dbReference>
<comment type="similarity">
    <text evidence="1">Belongs to the sigma-70 factor family. ECF subfamily.</text>
</comment>
<evidence type="ECO:0000256" key="3">
    <source>
        <dbReference type="ARBA" id="ARBA00023082"/>
    </source>
</evidence>
<keyword evidence="4" id="KW-0804">Transcription</keyword>
<dbReference type="GO" id="GO:0016987">
    <property type="term" value="F:sigma factor activity"/>
    <property type="evidence" value="ECO:0007669"/>
    <property type="project" value="UniProtKB-KW"/>
</dbReference>
<dbReference type="GO" id="GO:0003677">
    <property type="term" value="F:DNA binding"/>
    <property type="evidence" value="ECO:0007669"/>
    <property type="project" value="InterPro"/>
</dbReference>
<dbReference type="AlphaFoldDB" id="A0A0F9SCG2"/>
<dbReference type="PANTHER" id="PTHR43133:SF63">
    <property type="entry name" value="RNA POLYMERASE SIGMA FACTOR FECI-RELATED"/>
    <property type="match status" value="1"/>
</dbReference>
<dbReference type="InterPro" id="IPR014284">
    <property type="entry name" value="RNA_pol_sigma-70_dom"/>
</dbReference>
<dbReference type="InterPro" id="IPR013249">
    <property type="entry name" value="RNA_pol_sigma70_r4_t2"/>
</dbReference>
<organism evidence="7">
    <name type="scientific">marine sediment metagenome</name>
    <dbReference type="NCBI Taxonomy" id="412755"/>
    <lineage>
        <taxon>unclassified sequences</taxon>
        <taxon>metagenomes</taxon>
        <taxon>ecological metagenomes</taxon>
    </lineage>
</organism>
<dbReference type="Pfam" id="PF08281">
    <property type="entry name" value="Sigma70_r4_2"/>
    <property type="match status" value="1"/>
</dbReference>
<evidence type="ECO:0000256" key="1">
    <source>
        <dbReference type="ARBA" id="ARBA00010641"/>
    </source>
</evidence>